<dbReference type="OMA" id="IADEDIW"/>
<gene>
    <name evidence="1" type="ORF">BN946_scf184871.g2</name>
</gene>
<dbReference type="OrthoDB" id="2122982at2759"/>
<dbReference type="Proteomes" id="UP000029665">
    <property type="component" value="Unassembled WGS sequence"/>
</dbReference>
<dbReference type="EMBL" id="CCBP010000275">
    <property type="protein sequence ID" value="CDO75521.1"/>
    <property type="molecule type" value="Genomic_DNA"/>
</dbReference>
<proteinExistence type="predicted"/>
<evidence type="ECO:0008006" key="3">
    <source>
        <dbReference type="Google" id="ProtNLM"/>
    </source>
</evidence>
<protein>
    <recommendedName>
        <fullName evidence="3">EF-hand domain-containing protein</fullName>
    </recommendedName>
</protein>
<dbReference type="InterPro" id="IPR018247">
    <property type="entry name" value="EF_Hand_1_Ca_BS"/>
</dbReference>
<dbReference type="HOGENOM" id="CLU_419861_0_0_1"/>
<dbReference type="AlphaFoldDB" id="A0A060SMV3"/>
<evidence type="ECO:0000313" key="1">
    <source>
        <dbReference type="EMBL" id="CDO75521.1"/>
    </source>
</evidence>
<comment type="caution">
    <text evidence="1">The sequence shown here is derived from an EMBL/GenBank/DDBJ whole genome shotgun (WGS) entry which is preliminary data.</text>
</comment>
<dbReference type="PROSITE" id="PS00018">
    <property type="entry name" value="EF_HAND_1"/>
    <property type="match status" value="1"/>
</dbReference>
<name>A0A060SMV3_PYCCI</name>
<organism evidence="1 2">
    <name type="scientific">Pycnoporus cinnabarinus</name>
    <name type="common">Cinnabar-red polypore</name>
    <name type="synonym">Trametes cinnabarina</name>
    <dbReference type="NCBI Taxonomy" id="5643"/>
    <lineage>
        <taxon>Eukaryota</taxon>
        <taxon>Fungi</taxon>
        <taxon>Dikarya</taxon>
        <taxon>Basidiomycota</taxon>
        <taxon>Agaricomycotina</taxon>
        <taxon>Agaricomycetes</taxon>
        <taxon>Polyporales</taxon>
        <taxon>Polyporaceae</taxon>
        <taxon>Trametes</taxon>
    </lineage>
</organism>
<evidence type="ECO:0000313" key="2">
    <source>
        <dbReference type="Proteomes" id="UP000029665"/>
    </source>
</evidence>
<keyword evidence="2" id="KW-1185">Reference proteome</keyword>
<dbReference type="STRING" id="5643.A0A060SMV3"/>
<reference evidence="1" key="1">
    <citation type="submission" date="2014-01" db="EMBL/GenBank/DDBJ databases">
        <title>The genome of the white-rot fungus Pycnoporus cinnabarinus: a basidiomycete model with a versatile arsenal for lignocellulosic biomass breakdown.</title>
        <authorList>
            <person name="Levasseur A."/>
            <person name="Lomascolo A."/>
            <person name="Ruiz-Duenas F.J."/>
            <person name="Uzan E."/>
            <person name="Piumi F."/>
            <person name="Kues U."/>
            <person name="Ram A.F.J."/>
            <person name="Murat C."/>
            <person name="Haon M."/>
            <person name="Benoit I."/>
            <person name="Arfi Y."/>
            <person name="Chevret D."/>
            <person name="Drula E."/>
            <person name="Kwon M.J."/>
            <person name="Gouret P."/>
            <person name="Lesage-Meessen L."/>
            <person name="Lombard V."/>
            <person name="Mariette J."/>
            <person name="Noirot C."/>
            <person name="Park J."/>
            <person name="Patyshakuliyeva A."/>
            <person name="Wieneger R.A.B."/>
            <person name="Wosten H.A.B."/>
            <person name="Martin F."/>
            <person name="Coutinho P.M."/>
            <person name="de Vries R."/>
            <person name="Martinez A.T."/>
            <person name="Klopp C."/>
            <person name="Pontarotti P."/>
            <person name="Henrissat B."/>
            <person name="Record E."/>
        </authorList>
    </citation>
    <scope>NUCLEOTIDE SEQUENCE [LARGE SCALE GENOMIC DNA]</scope>
    <source>
        <strain evidence="1">BRFM137</strain>
    </source>
</reference>
<accession>A0A060SMV3</accession>
<sequence length="653" mass="73783">MSSAASLESSHVPTSSNVVHIHDSAVKVLVDTQSSVQPHEGSKALKVFDRSCKVLDMIKSDAATVQSAVSLLKPAYESDTMTLVRQGVNMLIDSLPGLLRALDTVAKLHPFIGVAVGVFNFVINLNLKRLDNDKKRAALFLQMKDIMEALLQLEIIHDQDSIGAGGVTIKAHMHNLIKLAADDITSCGNACDAYNKKHSISKVFQVHDWEKRFQFYIDHFAERRKAFLFALALHTGAAVDTMNRTVDELNSKMDAILVYFKEASDGDTKRNEFTVLVQEKGGPATVLGNTKLLRELLRSDQGGGIQQHIGDIENIDSQRLDDDSLSRVKNDLLEKPEVAMQKNLEVFGCKLRMQQKESEEEMRRMVHHEGDHVILAVTASPHDRIIDPWPGHVKTRHFILALRDYFREQIELKKDIAGDPSSSRVPDDDEWALRWVDINRLPAIAEAFDDDASGFITIAEVNQFTNSYVSAEEQQLREGLETVWYNIDAVDTVKLVMGPGRVEKSLFPVLYLLFKRDFEIFRLCHRVVLNRDELCDSTDTIEWVLDAVHQRCTHLSVLFKQRGSSDASQLRTYASELYNNWDDCENFVSLKNLRTLEFEEHECTKEDLDLECSCLWAANELLKYPLPADELVLYNIAVEDSHFEGESKANKAV</sequence>